<feature type="compositionally biased region" description="Basic and acidic residues" evidence="1">
    <location>
        <begin position="1"/>
        <end position="13"/>
    </location>
</feature>
<protein>
    <submittedName>
        <fullName evidence="2">11359_t:CDS:1</fullName>
    </submittedName>
</protein>
<feature type="non-terminal residue" evidence="2">
    <location>
        <position position="167"/>
    </location>
</feature>
<evidence type="ECO:0000313" key="3">
    <source>
        <dbReference type="Proteomes" id="UP000789405"/>
    </source>
</evidence>
<gene>
    <name evidence="2" type="ORF">DERYTH_LOCUS21343</name>
</gene>
<accession>A0A9N9JPV0</accession>
<organism evidence="2 3">
    <name type="scientific">Dentiscutata erythropus</name>
    <dbReference type="NCBI Taxonomy" id="1348616"/>
    <lineage>
        <taxon>Eukaryota</taxon>
        <taxon>Fungi</taxon>
        <taxon>Fungi incertae sedis</taxon>
        <taxon>Mucoromycota</taxon>
        <taxon>Glomeromycotina</taxon>
        <taxon>Glomeromycetes</taxon>
        <taxon>Diversisporales</taxon>
        <taxon>Gigasporaceae</taxon>
        <taxon>Dentiscutata</taxon>
    </lineage>
</organism>
<dbReference type="AlphaFoldDB" id="A0A9N9JPV0"/>
<name>A0A9N9JPV0_9GLOM</name>
<reference evidence="2" key="1">
    <citation type="submission" date="2021-06" db="EMBL/GenBank/DDBJ databases">
        <authorList>
            <person name="Kallberg Y."/>
            <person name="Tangrot J."/>
            <person name="Rosling A."/>
        </authorList>
    </citation>
    <scope>NUCLEOTIDE SEQUENCE</scope>
    <source>
        <strain evidence="2">MA453B</strain>
    </source>
</reference>
<dbReference type="EMBL" id="CAJVPY010027018">
    <property type="protein sequence ID" value="CAG8790586.1"/>
    <property type="molecule type" value="Genomic_DNA"/>
</dbReference>
<sequence length="167" mass="18873">KHRIERLQRREINAKPTTQKKAPASKRSTELDNTNGKSITRKKNINVKNKIRNKKKVCRRAPSPALSNPNQPSHVRSYFAPHIKRVVWTGTFWDSPLLCALPSNNECSVACIRGNLVTISEVQEKQRDPIVVVREAAEEQGEPMHVKCRPGDKVPSAIVGCGWVFSW</sequence>
<keyword evidence="3" id="KW-1185">Reference proteome</keyword>
<dbReference type="Proteomes" id="UP000789405">
    <property type="component" value="Unassembled WGS sequence"/>
</dbReference>
<comment type="caution">
    <text evidence="2">The sequence shown here is derived from an EMBL/GenBank/DDBJ whole genome shotgun (WGS) entry which is preliminary data.</text>
</comment>
<evidence type="ECO:0000256" key="1">
    <source>
        <dbReference type="SAM" id="MobiDB-lite"/>
    </source>
</evidence>
<feature type="region of interest" description="Disordered" evidence="1">
    <location>
        <begin position="1"/>
        <end position="38"/>
    </location>
</feature>
<proteinExistence type="predicted"/>
<evidence type="ECO:0000313" key="2">
    <source>
        <dbReference type="EMBL" id="CAG8790586.1"/>
    </source>
</evidence>